<dbReference type="Pfam" id="PF00250">
    <property type="entry name" value="Forkhead"/>
    <property type="match status" value="1"/>
</dbReference>
<dbReference type="GO" id="GO:0005634">
    <property type="term" value="C:nucleus"/>
    <property type="evidence" value="ECO:0007669"/>
    <property type="project" value="UniProtKB-SubCell"/>
</dbReference>
<dbReference type="STRING" id="503106.A0A218ZDY1"/>
<keyword evidence="1 3" id="KW-0238">DNA-binding</keyword>
<feature type="DNA-binding region" description="Fork-head" evidence="3">
    <location>
        <begin position="830"/>
        <end position="920"/>
    </location>
</feature>
<feature type="compositionally biased region" description="Polar residues" evidence="4">
    <location>
        <begin position="49"/>
        <end position="61"/>
    </location>
</feature>
<accession>A0A218ZDY1</accession>
<feature type="compositionally biased region" description="Basic and acidic residues" evidence="4">
    <location>
        <begin position="641"/>
        <end position="651"/>
    </location>
</feature>
<dbReference type="InterPro" id="IPR001766">
    <property type="entry name" value="Fork_head_dom"/>
</dbReference>
<dbReference type="OrthoDB" id="5402974at2759"/>
<evidence type="ECO:0000256" key="2">
    <source>
        <dbReference type="ARBA" id="ARBA00023242"/>
    </source>
</evidence>
<dbReference type="PROSITE" id="PS00658">
    <property type="entry name" value="FORK_HEAD_2"/>
    <property type="match status" value="1"/>
</dbReference>
<dbReference type="InterPro" id="IPR008984">
    <property type="entry name" value="SMAD_FHA_dom_sf"/>
</dbReference>
<feature type="compositionally biased region" description="Basic and acidic residues" evidence="4">
    <location>
        <begin position="762"/>
        <end position="771"/>
    </location>
</feature>
<dbReference type="GO" id="GO:0043565">
    <property type="term" value="F:sequence-specific DNA binding"/>
    <property type="evidence" value="ECO:0007669"/>
    <property type="project" value="InterPro"/>
</dbReference>
<feature type="compositionally biased region" description="Low complexity" evidence="4">
    <location>
        <begin position="1075"/>
        <end position="1097"/>
    </location>
</feature>
<feature type="compositionally biased region" description="Pro residues" evidence="4">
    <location>
        <begin position="1098"/>
        <end position="1110"/>
    </location>
</feature>
<name>A0A218ZDY1_9HELO</name>
<comment type="caution">
    <text evidence="6">The sequence shown here is derived from an EMBL/GenBank/DDBJ whole genome shotgun (WGS) entry which is preliminary data.</text>
</comment>
<feature type="compositionally biased region" description="Acidic residues" evidence="4">
    <location>
        <begin position="652"/>
        <end position="663"/>
    </location>
</feature>
<dbReference type="InParanoid" id="A0A218ZDY1"/>
<feature type="compositionally biased region" description="Basic and acidic residues" evidence="4">
    <location>
        <begin position="716"/>
        <end position="733"/>
    </location>
</feature>
<keyword evidence="2 3" id="KW-0539">Nucleus</keyword>
<feature type="region of interest" description="Disordered" evidence="4">
    <location>
        <begin position="1208"/>
        <end position="1342"/>
    </location>
</feature>
<evidence type="ECO:0000256" key="3">
    <source>
        <dbReference type="PROSITE-ProRule" id="PRU00089"/>
    </source>
</evidence>
<feature type="compositionally biased region" description="Low complexity" evidence="4">
    <location>
        <begin position="62"/>
        <end position="75"/>
    </location>
</feature>
<dbReference type="EMBL" id="MZNU01000059">
    <property type="protein sequence ID" value="OWP05954.1"/>
    <property type="molecule type" value="Genomic_DNA"/>
</dbReference>
<dbReference type="SUPFAM" id="SSF46785">
    <property type="entry name" value="Winged helix' DNA-binding domain"/>
    <property type="match status" value="1"/>
</dbReference>
<dbReference type="SMART" id="SM00339">
    <property type="entry name" value="FH"/>
    <property type="match status" value="1"/>
</dbReference>
<feature type="compositionally biased region" description="Basic and acidic residues" evidence="4">
    <location>
        <begin position="684"/>
        <end position="698"/>
    </location>
</feature>
<proteinExistence type="predicted"/>
<gene>
    <name evidence="6" type="ORF">B2J93_6278</name>
</gene>
<feature type="compositionally biased region" description="Basic and acidic residues" evidence="4">
    <location>
        <begin position="664"/>
        <end position="677"/>
    </location>
</feature>
<sequence length="1342" mass="146498">MARPLLMASDEGLAADILTNSCFEDAFYSVSVFPSVVSDMNLNELSPSQTTAMTSNVTPDQVASASATAVPPATVNSPDEHLTAVAPHENTSSDAQKVAPGEKPVVDQEDANTGARQGSFDCGVRRPHEAQEHKSPRPNFDHNSPTDALLGNSAHSYSADLQGLAGGQGMTDGLQEAQEHRPDFDSRMDVSTADPALLNATIADQRLEASFYDGTKSTGVEMAEKETQGLGPLQSLTVPNPSGSNIHQDPYAENWYHQVPQLGQVLSPPLMFAQDMQDGGYNNLAYDPQVMPDGDQKVQGFAKIEFPDGHFYLNSYQLKIGRDIVAQRIHKKQMAKGMSHNGGGHKQARSLISDTAGFVRHFDDDDVFEDNMCRKKRRRERDTSRSAKRFKKSRSSESSSQYLSRRQSMAPPTDAMHMYQSNFEQPAKVDVEKHRPSPHKLATVLIHPANKDDEAAWNGISRDHLLIAFNFDKNLWEAHVRGRNGCFLEEEYKDTGEVFPLPNGARIQIGAVLLLWRLPEHIPIGKTGAEEDVFSDEEVSGENERVKAYVMNGKEMSLEFAHERRAGLGVSDDDSDVELNGEADPEAAEDDEDLDDEADEMEIDEEDDADHGHQHQRLPSDASEDADDKMEELEYDEDRDEKEGQQELKLELEEDSEEEEEVEEIKPPPKKAPEIKKRGAGRPPKGEKSKRQLKEEKAAAMANEKAAKKAAKKPGKKEDRDCKSASKETKDEPTSQAHPENTNKTAAEAEKRKVGRPRKHPKPENSSEPREKRKYTKRKPKEPKDGESKSKGAKGKNGSKGGKEQRPGRIPSSPPPTYNEEDLTPEQLAKPSCNYVQLIYEAMSESPHPRMTLPQIYRAIQRKHPYFVCRVTTVGWQSSVRHNLGQTEGFERKERDGKGWKWGLKDGATFEKEKKKKSSPLPQYPQGMQPIYPGISPGFYPPHPGMMIPPQGYQINPQMPANYAPGQQPYMGQPPAHMNGFYPPGSQPPMNAMNGQPFITIPAALAAPTSAAYSSPYGPKPAAANGPSASEQGAPPPADKAATLKSPQSATSPPAPHQSPYQPQPDYPYPPPQQHPSHAYTPQPQQLGPAAPQQSHPYHPPPQQPVPPQAQPIVPQSHPSASTPPAIAAHTTSSAAPPVSTAHVDERVLKAVESFKSLLSRQLADKPNGKEILDNSVKKVLGQMPDSAGHPEEKSIVEVLRNMLGKIGLQHPTYHPAQSNVPPQQQTNHPGTQVSASSHSPTKSTGPERPSPTIARPSFHTQSLARPIGTRPPMSSMVRSNSNSSGAPLDQNNPSSPPPALPASNGSGVSLCRNTGSPAPPPPSSVSNGASTPKSTSEMGQS</sequence>
<dbReference type="Proteomes" id="UP000242519">
    <property type="component" value="Unassembled WGS sequence"/>
</dbReference>
<organism evidence="6 7">
    <name type="scientific">Diplocarpon coronariae</name>
    <dbReference type="NCBI Taxonomy" id="2795749"/>
    <lineage>
        <taxon>Eukaryota</taxon>
        <taxon>Fungi</taxon>
        <taxon>Dikarya</taxon>
        <taxon>Ascomycota</taxon>
        <taxon>Pezizomycotina</taxon>
        <taxon>Leotiomycetes</taxon>
        <taxon>Helotiales</taxon>
        <taxon>Drepanopezizaceae</taxon>
        <taxon>Diplocarpon</taxon>
    </lineage>
</organism>
<dbReference type="GO" id="GO:0060962">
    <property type="term" value="P:regulation of ribosomal protein gene transcription by RNA polymerase II"/>
    <property type="evidence" value="ECO:0007669"/>
    <property type="project" value="InterPro"/>
</dbReference>
<dbReference type="CDD" id="cd00059">
    <property type="entry name" value="FH_FOX"/>
    <property type="match status" value="1"/>
</dbReference>
<keyword evidence="7" id="KW-1185">Reference proteome</keyword>
<feature type="region of interest" description="Disordered" evidence="4">
    <location>
        <begin position="567"/>
        <end position="827"/>
    </location>
</feature>
<feature type="compositionally biased region" description="Basic and acidic residues" evidence="4">
    <location>
        <begin position="123"/>
        <end position="135"/>
    </location>
</feature>
<feature type="compositionally biased region" description="Low complexity" evidence="4">
    <location>
        <begin position="396"/>
        <end position="408"/>
    </location>
</feature>
<evidence type="ECO:0000313" key="7">
    <source>
        <dbReference type="Proteomes" id="UP000242519"/>
    </source>
</evidence>
<feature type="compositionally biased region" description="Polar residues" evidence="4">
    <location>
        <begin position="1216"/>
        <end position="1245"/>
    </location>
</feature>
<dbReference type="InterPro" id="IPR036388">
    <property type="entry name" value="WH-like_DNA-bd_sf"/>
</dbReference>
<protein>
    <recommendedName>
        <fullName evidence="5">Fork-head domain-containing protein</fullName>
    </recommendedName>
</protein>
<reference evidence="6 7" key="1">
    <citation type="submission" date="2017-04" db="EMBL/GenBank/DDBJ databases">
        <title>Draft genome sequence of Marssonina coronaria NL1: causal agent of apple blotch.</title>
        <authorList>
            <person name="Cheng Q."/>
        </authorList>
    </citation>
    <scope>NUCLEOTIDE SEQUENCE [LARGE SCALE GENOMIC DNA]</scope>
    <source>
        <strain evidence="6 7">NL1</strain>
    </source>
</reference>
<dbReference type="Gene3D" id="1.10.10.10">
    <property type="entry name" value="Winged helix-like DNA-binding domain superfamily/Winged helix DNA-binding domain"/>
    <property type="match status" value="1"/>
</dbReference>
<dbReference type="GO" id="GO:0003700">
    <property type="term" value="F:DNA-binding transcription factor activity"/>
    <property type="evidence" value="ECO:0007669"/>
    <property type="project" value="InterPro"/>
</dbReference>
<feature type="compositionally biased region" description="Low complexity" evidence="4">
    <location>
        <begin position="1271"/>
        <end position="1285"/>
    </location>
</feature>
<feature type="compositionally biased region" description="Basic residues" evidence="4">
    <location>
        <begin position="772"/>
        <end position="781"/>
    </location>
</feature>
<dbReference type="SUPFAM" id="SSF49879">
    <property type="entry name" value="SMAD/FHA domain"/>
    <property type="match status" value="1"/>
</dbReference>
<evidence type="ECO:0000256" key="4">
    <source>
        <dbReference type="SAM" id="MobiDB-lite"/>
    </source>
</evidence>
<dbReference type="InterPro" id="IPR036390">
    <property type="entry name" value="WH_DNA-bd_sf"/>
</dbReference>
<dbReference type="PANTHER" id="PTHR21712:SF29">
    <property type="entry name" value="PRE-RRNA-PROCESSING PROTEIN FHL1"/>
    <property type="match status" value="1"/>
</dbReference>
<dbReference type="PRINTS" id="PR00053">
    <property type="entry name" value="FORKHEAD"/>
</dbReference>
<evidence type="ECO:0000259" key="5">
    <source>
        <dbReference type="PROSITE" id="PS50039"/>
    </source>
</evidence>
<feature type="region of interest" description="Disordered" evidence="4">
    <location>
        <begin position="49"/>
        <end position="152"/>
    </location>
</feature>
<feature type="compositionally biased region" description="Polar residues" evidence="4">
    <location>
        <begin position="1332"/>
        <end position="1342"/>
    </location>
</feature>
<feature type="compositionally biased region" description="Pro residues" evidence="4">
    <location>
        <begin position="1053"/>
        <end position="1074"/>
    </location>
</feature>
<feature type="region of interest" description="Disordered" evidence="4">
    <location>
        <begin position="375"/>
        <end position="410"/>
    </location>
</feature>
<feature type="compositionally biased region" description="Acidic residues" evidence="4">
    <location>
        <begin position="622"/>
        <end position="640"/>
    </location>
</feature>
<feature type="region of interest" description="Disordered" evidence="4">
    <location>
        <begin position="1011"/>
        <end position="1141"/>
    </location>
</feature>
<feature type="compositionally biased region" description="Acidic residues" evidence="4">
    <location>
        <begin position="571"/>
        <end position="609"/>
    </location>
</feature>
<comment type="subcellular location">
    <subcellularLocation>
        <location evidence="3">Nucleus</location>
    </subcellularLocation>
</comment>
<dbReference type="PANTHER" id="PTHR21712">
    <property type="entry name" value="PRE-RRNA-PROCESSING PROTEIN FHL1"/>
    <property type="match status" value="1"/>
</dbReference>
<feature type="compositionally biased region" description="Polar residues" evidence="4">
    <location>
        <begin position="734"/>
        <end position="745"/>
    </location>
</feature>
<dbReference type="InterPro" id="IPR045178">
    <property type="entry name" value="Fhl1/FHA1"/>
</dbReference>
<feature type="domain" description="Fork-head" evidence="5">
    <location>
        <begin position="830"/>
        <end position="920"/>
    </location>
</feature>
<dbReference type="InterPro" id="IPR030456">
    <property type="entry name" value="TF_fork_head_CS_2"/>
</dbReference>
<evidence type="ECO:0000256" key="1">
    <source>
        <dbReference type="ARBA" id="ARBA00023125"/>
    </source>
</evidence>
<dbReference type="PROSITE" id="PS50039">
    <property type="entry name" value="FORK_HEAD_3"/>
    <property type="match status" value="1"/>
</dbReference>
<evidence type="ECO:0000313" key="6">
    <source>
        <dbReference type="EMBL" id="OWP05954.1"/>
    </source>
</evidence>